<name>A0A0D2KTA7_9CHLO</name>
<reference evidence="2 3" key="1">
    <citation type="journal article" date="2013" name="BMC Genomics">
        <title>Reconstruction of the lipid metabolism for the microalga Monoraphidium neglectum from its genome sequence reveals characteristics suitable for biofuel production.</title>
        <authorList>
            <person name="Bogen C."/>
            <person name="Al-Dilaimi A."/>
            <person name="Albersmeier A."/>
            <person name="Wichmann J."/>
            <person name="Grundmann M."/>
            <person name="Rupp O."/>
            <person name="Lauersen K.J."/>
            <person name="Blifernez-Klassen O."/>
            <person name="Kalinowski J."/>
            <person name="Goesmann A."/>
            <person name="Mussgnug J.H."/>
            <person name="Kruse O."/>
        </authorList>
    </citation>
    <scope>NUCLEOTIDE SEQUENCE [LARGE SCALE GENOMIC DNA]</scope>
    <source>
        <strain evidence="2 3">SAG 48.87</strain>
    </source>
</reference>
<dbReference type="KEGG" id="mng:MNEG_9248"/>
<gene>
    <name evidence="2" type="ORF">MNEG_9248</name>
</gene>
<dbReference type="OrthoDB" id="5545019at2759"/>
<dbReference type="GeneID" id="25742123"/>
<keyword evidence="3" id="KW-1185">Reference proteome</keyword>
<protein>
    <submittedName>
        <fullName evidence="2">Uncharacterized protein</fullName>
    </submittedName>
</protein>
<organism evidence="2 3">
    <name type="scientific">Monoraphidium neglectum</name>
    <dbReference type="NCBI Taxonomy" id="145388"/>
    <lineage>
        <taxon>Eukaryota</taxon>
        <taxon>Viridiplantae</taxon>
        <taxon>Chlorophyta</taxon>
        <taxon>core chlorophytes</taxon>
        <taxon>Chlorophyceae</taxon>
        <taxon>CS clade</taxon>
        <taxon>Sphaeropleales</taxon>
        <taxon>Selenastraceae</taxon>
        <taxon>Monoraphidium</taxon>
    </lineage>
</organism>
<feature type="region of interest" description="Disordered" evidence="1">
    <location>
        <begin position="31"/>
        <end position="50"/>
    </location>
</feature>
<dbReference type="Proteomes" id="UP000054498">
    <property type="component" value="Unassembled WGS sequence"/>
</dbReference>
<proteinExistence type="predicted"/>
<sequence length="148" mass="15145">MPFARLSNYYLEKAKVNALATVLMQGAEGSRRAALEGSRKRNGRRAQAEQDAFGTGVGAQAHTLGAVVTPGLAAMLAPAAAAAAAATGVKRVGWEAEAVRPTLGMPSAAACGEWIVRAMGKGGDAVISPYPVHAIMAEGVMDSLLAIR</sequence>
<evidence type="ECO:0000256" key="1">
    <source>
        <dbReference type="SAM" id="MobiDB-lite"/>
    </source>
</evidence>
<evidence type="ECO:0000313" key="3">
    <source>
        <dbReference type="Proteomes" id="UP000054498"/>
    </source>
</evidence>
<evidence type="ECO:0000313" key="2">
    <source>
        <dbReference type="EMBL" id="KIY98713.1"/>
    </source>
</evidence>
<dbReference type="RefSeq" id="XP_013897733.1">
    <property type="nucleotide sequence ID" value="XM_014042279.1"/>
</dbReference>
<accession>A0A0D2KTA7</accession>
<dbReference type="AlphaFoldDB" id="A0A0D2KTA7"/>
<dbReference type="EMBL" id="KK102089">
    <property type="protein sequence ID" value="KIY98713.1"/>
    <property type="molecule type" value="Genomic_DNA"/>
</dbReference>